<feature type="domain" description="Glycosyl hydrolase family 31 C-terminal" evidence="7">
    <location>
        <begin position="133"/>
        <end position="220"/>
    </location>
</feature>
<keyword evidence="4 5" id="KW-0326">Glycosidase</keyword>
<evidence type="ECO:0000256" key="3">
    <source>
        <dbReference type="ARBA" id="ARBA00023180"/>
    </source>
</evidence>
<evidence type="ECO:0000259" key="7">
    <source>
        <dbReference type="Pfam" id="PF21365"/>
    </source>
</evidence>
<dbReference type="InterPro" id="IPR017853">
    <property type="entry name" value="GH"/>
</dbReference>
<dbReference type="GO" id="GO:0005975">
    <property type="term" value="P:carbohydrate metabolic process"/>
    <property type="evidence" value="ECO:0007669"/>
    <property type="project" value="InterPro"/>
</dbReference>
<dbReference type="OrthoDB" id="5839090at2759"/>
<sequence length="348" mass="39151">MQLVVTNKSTFPGSGHYGGHWTGDNCSTFTDLANSISAVLDFNLFGIPLVGADVGGFFNTCSEELLIRWMQLGAFYPFMRNHNSHPTEAGVSEPQDPGSYSKDTQAILADIVAVRYSLLPYLYTLMYDSHTKGAPVVRPLFMLYPKDKKTYVIDEQFMWGSTLLLSPCLHEGETSVSAYFPYDIWYDFFTGERLTRVGTIIQLPTPLHSTNIHVRGGSILVTQTPARNTKNSRNNPFGLLAALDSNHIARGKLYWDDGEVLDPVQTKQYNLIRFSVEEGCLTTTIDMLGYTKYSMKLKLVQIFGLYVPPERVLVNNRPASFTFTEDHRVLQLDKLDVSLMEPLSISWS</sequence>
<dbReference type="FunFam" id="2.60.40.1180:FF:000001">
    <property type="entry name" value="Maltase-glucoamylase, intestinal"/>
    <property type="match status" value="1"/>
</dbReference>
<accession>A0A7J7JSC5</accession>
<keyword evidence="3" id="KW-0325">Glycoprotein</keyword>
<keyword evidence="9" id="KW-1185">Reference proteome</keyword>
<dbReference type="InterPro" id="IPR048395">
    <property type="entry name" value="Glyco_hydro_31_C"/>
</dbReference>
<dbReference type="SUPFAM" id="SSF51011">
    <property type="entry name" value="Glycosyl hydrolase domain"/>
    <property type="match status" value="1"/>
</dbReference>
<dbReference type="SUPFAM" id="SSF51445">
    <property type="entry name" value="(Trans)glycosidases"/>
    <property type="match status" value="1"/>
</dbReference>
<dbReference type="Gene3D" id="2.60.40.1180">
    <property type="entry name" value="Golgi alpha-mannosidase II"/>
    <property type="match status" value="2"/>
</dbReference>
<name>A0A7J7JSC5_BUGNE</name>
<dbReference type="Proteomes" id="UP000593567">
    <property type="component" value="Unassembled WGS sequence"/>
</dbReference>
<proteinExistence type="inferred from homology"/>
<evidence type="ECO:0008006" key="10">
    <source>
        <dbReference type="Google" id="ProtNLM"/>
    </source>
</evidence>
<feature type="domain" description="Glycoside hydrolase family 31 TIM barrel" evidence="6">
    <location>
        <begin position="4"/>
        <end position="125"/>
    </location>
</feature>
<dbReference type="InterPro" id="IPR013780">
    <property type="entry name" value="Glyco_hydro_b"/>
</dbReference>
<evidence type="ECO:0000313" key="9">
    <source>
        <dbReference type="Proteomes" id="UP000593567"/>
    </source>
</evidence>
<dbReference type="Gene3D" id="3.20.20.80">
    <property type="entry name" value="Glycosidases"/>
    <property type="match status" value="1"/>
</dbReference>
<evidence type="ECO:0000313" key="8">
    <source>
        <dbReference type="EMBL" id="KAF6029250.1"/>
    </source>
</evidence>
<reference evidence="8" key="1">
    <citation type="submission" date="2020-06" db="EMBL/GenBank/DDBJ databases">
        <title>Draft genome of Bugula neritina, a colonial animal packing powerful symbionts and potential medicines.</title>
        <authorList>
            <person name="Rayko M."/>
        </authorList>
    </citation>
    <scope>NUCLEOTIDE SEQUENCE [LARGE SCALE GENOMIC DNA]</scope>
    <source>
        <strain evidence="8">Kwan_BN1</strain>
    </source>
</reference>
<dbReference type="Pfam" id="PF01055">
    <property type="entry name" value="Glyco_hydro_31_2nd"/>
    <property type="match status" value="1"/>
</dbReference>
<protein>
    <recommendedName>
        <fullName evidence="10">GAA</fullName>
    </recommendedName>
</protein>
<evidence type="ECO:0000256" key="2">
    <source>
        <dbReference type="ARBA" id="ARBA00022801"/>
    </source>
</evidence>
<gene>
    <name evidence="8" type="ORF">EB796_012433</name>
</gene>
<dbReference type="EMBL" id="VXIV02001838">
    <property type="protein sequence ID" value="KAF6029250.1"/>
    <property type="molecule type" value="Genomic_DNA"/>
</dbReference>
<dbReference type="AlphaFoldDB" id="A0A7J7JSC5"/>
<evidence type="ECO:0000256" key="1">
    <source>
        <dbReference type="ARBA" id="ARBA00007806"/>
    </source>
</evidence>
<dbReference type="GO" id="GO:0004558">
    <property type="term" value="F:alpha-1,4-glucosidase activity"/>
    <property type="evidence" value="ECO:0007669"/>
    <property type="project" value="TreeGrafter"/>
</dbReference>
<dbReference type="Pfam" id="PF21365">
    <property type="entry name" value="Glyco_hydro_31_3rd"/>
    <property type="match status" value="1"/>
</dbReference>
<evidence type="ECO:0000256" key="5">
    <source>
        <dbReference type="RuleBase" id="RU361185"/>
    </source>
</evidence>
<organism evidence="8 9">
    <name type="scientific">Bugula neritina</name>
    <name type="common">Brown bryozoan</name>
    <name type="synonym">Sertularia neritina</name>
    <dbReference type="NCBI Taxonomy" id="10212"/>
    <lineage>
        <taxon>Eukaryota</taxon>
        <taxon>Metazoa</taxon>
        <taxon>Spiralia</taxon>
        <taxon>Lophotrochozoa</taxon>
        <taxon>Bryozoa</taxon>
        <taxon>Gymnolaemata</taxon>
        <taxon>Cheilostomatida</taxon>
        <taxon>Flustrina</taxon>
        <taxon>Buguloidea</taxon>
        <taxon>Bugulidae</taxon>
        <taxon>Bugula</taxon>
    </lineage>
</organism>
<comment type="similarity">
    <text evidence="1 5">Belongs to the glycosyl hydrolase 31 family.</text>
</comment>
<comment type="caution">
    <text evidence="8">The sequence shown here is derived from an EMBL/GenBank/DDBJ whole genome shotgun (WGS) entry which is preliminary data.</text>
</comment>
<dbReference type="PANTHER" id="PTHR22762">
    <property type="entry name" value="ALPHA-GLUCOSIDASE"/>
    <property type="match status" value="1"/>
</dbReference>
<dbReference type="PANTHER" id="PTHR22762:SF131">
    <property type="entry name" value="GLYCOSIDE HYDROLASE FAMILY 31 N-TERMINAL DOMAIN-CONTAINING PROTEIN"/>
    <property type="match status" value="1"/>
</dbReference>
<evidence type="ECO:0000259" key="6">
    <source>
        <dbReference type="Pfam" id="PF01055"/>
    </source>
</evidence>
<evidence type="ECO:0000256" key="4">
    <source>
        <dbReference type="ARBA" id="ARBA00023295"/>
    </source>
</evidence>
<keyword evidence="2 5" id="KW-0378">Hydrolase</keyword>
<dbReference type="InterPro" id="IPR000322">
    <property type="entry name" value="Glyco_hydro_31_TIM"/>
</dbReference>